<keyword evidence="2" id="KW-1185">Reference proteome</keyword>
<dbReference type="KEGG" id="spaa:SPAPADRAFT_62395"/>
<dbReference type="AlphaFoldDB" id="G3ARP9"/>
<evidence type="ECO:0000313" key="1">
    <source>
        <dbReference type="EMBL" id="EGW31802.1"/>
    </source>
</evidence>
<reference evidence="1 2" key="1">
    <citation type="journal article" date="2011" name="Proc. Natl. Acad. Sci. U.S.A.">
        <title>Comparative genomics of xylose-fermenting fungi for enhanced biofuel production.</title>
        <authorList>
            <person name="Wohlbach D.J."/>
            <person name="Kuo A."/>
            <person name="Sato T.K."/>
            <person name="Potts K.M."/>
            <person name="Salamov A.A."/>
            <person name="LaButti K.M."/>
            <person name="Sun H."/>
            <person name="Clum A."/>
            <person name="Pangilinan J.L."/>
            <person name="Lindquist E.A."/>
            <person name="Lucas S."/>
            <person name="Lapidus A."/>
            <person name="Jin M."/>
            <person name="Gunawan C."/>
            <person name="Balan V."/>
            <person name="Dale B.E."/>
            <person name="Jeffries T.W."/>
            <person name="Zinkel R."/>
            <person name="Barry K.W."/>
            <person name="Grigoriev I.V."/>
            <person name="Gasch A.P."/>
        </authorList>
    </citation>
    <scope>NUCLEOTIDE SEQUENCE [LARGE SCALE GENOMIC DNA]</scope>
    <source>
        <strain evidence="2">NRRL Y-27907 / 11-Y1</strain>
    </source>
</reference>
<dbReference type="InterPro" id="IPR013078">
    <property type="entry name" value="His_Pase_superF_clade-1"/>
</dbReference>
<gene>
    <name evidence="1" type="ORF">SPAPADRAFT_62395</name>
</gene>
<dbReference type="PANTHER" id="PTHR48100:SF1">
    <property type="entry name" value="HISTIDINE PHOSPHATASE FAMILY PROTEIN-RELATED"/>
    <property type="match status" value="1"/>
</dbReference>
<proteinExistence type="predicted"/>
<organism evidence="2">
    <name type="scientific">Spathaspora passalidarum (strain NRRL Y-27907 / 11-Y1)</name>
    <dbReference type="NCBI Taxonomy" id="619300"/>
    <lineage>
        <taxon>Eukaryota</taxon>
        <taxon>Fungi</taxon>
        <taxon>Dikarya</taxon>
        <taxon>Ascomycota</taxon>
        <taxon>Saccharomycotina</taxon>
        <taxon>Pichiomycetes</taxon>
        <taxon>Debaryomycetaceae</taxon>
        <taxon>Spathaspora</taxon>
    </lineage>
</organism>
<protein>
    <submittedName>
        <fullName evidence="1">Phosphoglycerate mutase</fullName>
    </submittedName>
</protein>
<dbReference type="Gene3D" id="3.40.50.1240">
    <property type="entry name" value="Phosphoglycerate mutase-like"/>
    <property type="match status" value="1"/>
</dbReference>
<dbReference type="FunCoup" id="G3ARP9">
    <property type="interactions" value="174"/>
</dbReference>
<accession>G3ARP9</accession>
<dbReference type="CDD" id="cd07067">
    <property type="entry name" value="HP_PGM_like"/>
    <property type="match status" value="1"/>
</dbReference>
<dbReference type="PANTHER" id="PTHR48100">
    <property type="entry name" value="BROAD-SPECIFICITY PHOSPHATASE YOR283W-RELATED"/>
    <property type="match status" value="1"/>
</dbReference>
<sequence>MSTSKSNPNPLDVLDSKINPDNVKDYQTRLESYHSSLDSYWKFEIVPGIFKQSDPSTDERKFDYLKEHFGIIGSWDDIIENLNHLNNSTGPNEQYKIMFLARHGQGFHNLAHTKYGDNAWNEYWSKLNGDGEIIWGPDANLTELGISQAKDNNYIWKQEQINNKNNDASLIIPTKFLVSPLSRSIDTMYYTWNDIVDLKNVQPLIQENWRETMGVHTCDKRSSRTIIDYKYTGKGFVIEPGFAEEDIYYQDDYRETVGEQALRINKGLQQLFNESPNDKIVAITSHSGSIRAQLLAVGHRSFAVGTGGMIPVFVKAIKVTK</sequence>
<dbReference type="InterPro" id="IPR050275">
    <property type="entry name" value="PGM_Phosphatase"/>
</dbReference>
<dbReference type="GO" id="GO:0016791">
    <property type="term" value="F:phosphatase activity"/>
    <property type="evidence" value="ECO:0007669"/>
    <property type="project" value="TreeGrafter"/>
</dbReference>
<dbReference type="Proteomes" id="UP000000709">
    <property type="component" value="Unassembled WGS sequence"/>
</dbReference>
<dbReference type="HOGENOM" id="CLU_039184_0_2_1"/>
<dbReference type="GO" id="GO:0005737">
    <property type="term" value="C:cytoplasm"/>
    <property type="evidence" value="ECO:0007669"/>
    <property type="project" value="TreeGrafter"/>
</dbReference>
<name>G3ARP9_SPAPN</name>
<dbReference type="EMBL" id="GL996503">
    <property type="protein sequence ID" value="EGW31802.1"/>
    <property type="molecule type" value="Genomic_DNA"/>
</dbReference>
<dbReference type="GeneID" id="18874307"/>
<dbReference type="RefSeq" id="XP_007376580.1">
    <property type="nucleotide sequence ID" value="XM_007376518.1"/>
</dbReference>
<dbReference type="InParanoid" id="G3ARP9"/>
<dbReference type="eggNOG" id="KOG4754">
    <property type="taxonomic scope" value="Eukaryota"/>
</dbReference>
<evidence type="ECO:0000313" key="2">
    <source>
        <dbReference type="Proteomes" id="UP000000709"/>
    </source>
</evidence>
<dbReference type="OrthoDB" id="496981at2759"/>
<dbReference type="SUPFAM" id="SSF53254">
    <property type="entry name" value="Phosphoglycerate mutase-like"/>
    <property type="match status" value="1"/>
</dbReference>
<dbReference type="OMA" id="RETFDCH"/>
<dbReference type="Pfam" id="PF00300">
    <property type="entry name" value="His_Phos_1"/>
    <property type="match status" value="1"/>
</dbReference>
<dbReference type="InterPro" id="IPR029033">
    <property type="entry name" value="His_PPase_superfam"/>
</dbReference>